<sequence length="377" mass="41824">MTYHFNNEYLNNLNNLKFKIMAHNINFNSETGRYSFFSVKEKAWHGLGQIVEQYPTSEEAIKFAGLDYEVVKSPLFTKGSGIIQTADSIEIGSNELEVPNYFANIRTDNNAVLGVVGKDYHIVQNREAFNFFDAIVGGGEGILYETAGALGNGERIFITAKLPDYIRVGNGDDVTEKYIFLTTSHDGSGSITAAFTPIRIVCQNTLNASLRSMTNVVRIKHTSGAKQRIENAHKIMGLANTLSSQLEGIFNEWAKVKVSDREVRKLIQLALCPNKETYDLLKKGAEDEISTVFKNTVEDAFVYAMISDTQQMETTKGTLFGAYNAVTGYYQNVRNYKDDEAKLQSIVLGGTAQLKSQKAFDLCTGFALDGAEILNLN</sequence>
<keyword evidence="2" id="KW-1185">Reference proteome</keyword>
<dbReference type="NCBIfam" id="TIGR03299">
    <property type="entry name" value="LGT_TIGR03299"/>
    <property type="match status" value="1"/>
</dbReference>
<proteinExistence type="predicted"/>
<dbReference type="Pfam" id="PF06067">
    <property type="entry name" value="DUF932"/>
    <property type="match status" value="1"/>
</dbReference>
<gene>
    <name evidence="1" type="ORF">J2W48_000706</name>
</gene>
<comment type="caution">
    <text evidence="1">The sequence shown here is derived from an EMBL/GenBank/DDBJ whole genome shotgun (WGS) entry which is preliminary data.</text>
</comment>
<reference evidence="1 2" key="1">
    <citation type="submission" date="2023-07" db="EMBL/GenBank/DDBJ databases">
        <title>Sorghum-associated microbial communities from plants grown in Nebraska, USA.</title>
        <authorList>
            <person name="Schachtman D."/>
        </authorList>
    </citation>
    <scope>NUCLEOTIDE SEQUENCE [LARGE SCALE GENOMIC DNA]</scope>
    <source>
        <strain evidence="1 2">4129</strain>
    </source>
</reference>
<evidence type="ECO:0000313" key="1">
    <source>
        <dbReference type="EMBL" id="MDR7208776.1"/>
    </source>
</evidence>
<dbReference type="Proteomes" id="UP001269081">
    <property type="component" value="Unassembled WGS sequence"/>
</dbReference>
<dbReference type="EMBL" id="JAVDWQ010000002">
    <property type="protein sequence ID" value="MDR7208776.1"/>
    <property type="molecule type" value="Genomic_DNA"/>
</dbReference>
<dbReference type="InterPro" id="IPR026325">
    <property type="entry name" value="DUF932"/>
</dbReference>
<organism evidence="1 2">
    <name type="scientific">Flavobacterium piscis</name>
    <dbReference type="NCBI Taxonomy" id="1114874"/>
    <lineage>
        <taxon>Bacteria</taxon>
        <taxon>Pseudomonadati</taxon>
        <taxon>Bacteroidota</taxon>
        <taxon>Flavobacteriia</taxon>
        <taxon>Flavobacteriales</taxon>
        <taxon>Flavobacteriaceae</taxon>
        <taxon>Flavobacterium</taxon>
    </lineage>
</organism>
<name>A0ABU1Y3G8_9FLAO</name>
<evidence type="ECO:0000313" key="2">
    <source>
        <dbReference type="Proteomes" id="UP001269081"/>
    </source>
</evidence>
<accession>A0ABU1Y3G8</accession>
<protein>
    <submittedName>
        <fullName evidence="1">Phage/plasmid-like protein (TIGR03299 family)</fullName>
    </submittedName>
</protein>
<dbReference type="InterPro" id="IPR017686">
    <property type="entry name" value="Phg/plasmid-like_prot"/>
</dbReference>